<accession>X0WXZ1</accession>
<name>X0WXZ1_9ZZZZ</name>
<gene>
    <name evidence="1" type="ORF">S01H1_63465</name>
</gene>
<sequence>MYPYFHISIWTKIIVYLFCKPIELALTIRSCLKRHTGRIRAKENSI</sequence>
<evidence type="ECO:0000313" key="1">
    <source>
        <dbReference type="EMBL" id="GAG35824.1"/>
    </source>
</evidence>
<proteinExistence type="predicted"/>
<dbReference type="AlphaFoldDB" id="X0WXZ1"/>
<comment type="caution">
    <text evidence="1">The sequence shown here is derived from an EMBL/GenBank/DDBJ whole genome shotgun (WGS) entry which is preliminary data.</text>
</comment>
<organism evidence="1">
    <name type="scientific">marine sediment metagenome</name>
    <dbReference type="NCBI Taxonomy" id="412755"/>
    <lineage>
        <taxon>unclassified sequences</taxon>
        <taxon>metagenomes</taxon>
        <taxon>ecological metagenomes</taxon>
    </lineage>
</organism>
<reference evidence="1" key="1">
    <citation type="journal article" date="2014" name="Front. Microbiol.">
        <title>High frequency of phylogenetically diverse reductive dehalogenase-homologous genes in deep subseafloor sedimentary metagenomes.</title>
        <authorList>
            <person name="Kawai M."/>
            <person name="Futagami T."/>
            <person name="Toyoda A."/>
            <person name="Takaki Y."/>
            <person name="Nishi S."/>
            <person name="Hori S."/>
            <person name="Arai W."/>
            <person name="Tsubouchi T."/>
            <person name="Morono Y."/>
            <person name="Uchiyama I."/>
            <person name="Ito T."/>
            <person name="Fujiyama A."/>
            <person name="Inagaki F."/>
            <person name="Takami H."/>
        </authorList>
    </citation>
    <scope>NUCLEOTIDE SEQUENCE</scope>
    <source>
        <strain evidence="1">Expedition CK06-06</strain>
    </source>
</reference>
<dbReference type="EMBL" id="BARS01041771">
    <property type="protein sequence ID" value="GAG35824.1"/>
    <property type="molecule type" value="Genomic_DNA"/>
</dbReference>
<protein>
    <submittedName>
        <fullName evidence="1">Uncharacterized protein</fullName>
    </submittedName>
</protein>